<dbReference type="RefSeq" id="WP_006125859.1">
    <property type="nucleotide sequence ID" value="NZ_CP098609.1"/>
</dbReference>
<reference evidence="1" key="1">
    <citation type="submission" date="2021-08" db="EMBL/GenBank/DDBJ databases">
        <title>DNA methylation of m4C regulates biosynthesis of daptomycin in Streptomyces roseosporus L30.</title>
        <authorList>
            <person name="Fang J.-L."/>
        </authorList>
    </citation>
    <scope>NUCLEOTIDE SEQUENCE</scope>
    <source>
        <strain evidence="1">L30</strain>
    </source>
</reference>
<proteinExistence type="predicted"/>
<sequence>MLIEGYGHGPVVAGESLVGRRGFWANHLLAMCGDGTCVEQAVPEWFGGDRADVDALAEVLFDPERWPVFRVLVPDGHPVPGVVVVYRNLADEFGVDHLLGGQGTGTCAGLSSGLVSGLSWRELIRVADCPEPPADGVRDVSGRFLLLLPLLGGVWSDEVVRERIVAALVAVGAPEDSVGRAAGHLLGHLERRALHDSGWGSPLSGG</sequence>
<protein>
    <submittedName>
        <fullName evidence="1">Uncharacterized protein</fullName>
    </submittedName>
</protein>
<dbReference type="Proteomes" id="UP001056079">
    <property type="component" value="Chromosome"/>
</dbReference>
<gene>
    <name evidence="1" type="ORF">K7395_18375</name>
</gene>
<accession>A0ABY4UW35</accession>
<evidence type="ECO:0000313" key="1">
    <source>
        <dbReference type="EMBL" id="USC48556.1"/>
    </source>
</evidence>
<name>A0ABY4UW35_STRFL</name>
<keyword evidence="2" id="KW-1185">Reference proteome</keyword>
<evidence type="ECO:0000313" key="2">
    <source>
        <dbReference type="Proteomes" id="UP001056079"/>
    </source>
</evidence>
<organism evidence="1 2">
    <name type="scientific">Streptomyces filamentosus</name>
    <name type="common">Streptomyces roseosporus</name>
    <dbReference type="NCBI Taxonomy" id="67294"/>
    <lineage>
        <taxon>Bacteria</taxon>
        <taxon>Bacillati</taxon>
        <taxon>Actinomycetota</taxon>
        <taxon>Actinomycetes</taxon>
        <taxon>Kitasatosporales</taxon>
        <taxon>Streptomycetaceae</taxon>
        <taxon>Streptomyces</taxon>
    </lineage>
</organism>
<dbReference type="EMBL" id="CP098609">
    <property type="protein sequence ID" value="USC48556.1"/>
    <property type="molecule type" value="Genomic_DNA"/>
</dbReference>